<sequence>MPSSSSHCCKPTRTVIGPSPLYPPIMDAPPPTKTRFQGYYSGYGQLHPPPLCPFRDVNTTEKDNMRVAFLFLEPGNFKS</sequence>
<keyword evidence="2" id="KW-1185">Reference proteome</keyword>
<proteinExistence type="predicted"/>
<dbReference type="EMBL" id="LK032096">
    <property type="protein sequence ID" value="CDY19499.1"/>
    <property type="molecule type" value="Genomic_DNA"/>
</dbReference>
<dbReference type="OMA" id="LCPFRDV"/>
<dbReference type="AlphaFoldDB" id="A0A078G1Z8"/>
<gene>
    <name evidence="1" type="primary">BnaC04g11000D</name>
    <name evidence="1" type="ORF">GSBRNA2T00009103001</name>
</gene>
<organism evidence="1 2">
    <name type="scientific">Brassica napus</name>
    <name type="common">Rape</name>
    <dbReference type="NCBI Taxonomy" id="3708"/>
    <lineage>
        <taxon>Eukaryota</taxon>
        <taxon>Viridiplantae</taxon>
        <taxon>Streptophyta</taxon>
        <taxon>Embryophyta</taxon>
        <taxon>Tracheophyta</taxon>
        <taxon>Spermatophyta</taxon>
        <taxon>Magnoliopsida</taxon>
        <taxon>eudicotyledons</taxon>
        <taxon>Gunneridae</taxon>
        <taxon>Pentapetalae</taxon>
        <taxon>rosids</taxon>
        <taxon>malvids</taxon>
        <taxon>Brassicales</taxon>
        <taxon>Brassicaceae</taxon>
        <taxon>Brassiceae</taxon>
        <taxon>Brassica</taxon>
    </lineage>
</organism>
<name>A0A078G1Z8_BRANA</name>
<protein>
    <submittedName>
        <fullName evidence="1">BnaC04g11000D protein</fullName>
    </submittedName>
</protein>
<evidence type="ECO:0000313" key="1">
    <source>
        <dbReference type="EMBL" id="CDY19499.1"/>
    </source>
</evidence>
<accession>A0A078G1Z8</accession>
<reference evidence="1 2" key="1">
    <citation type="journal article" date="2014" name="Science">
        <title>Plant genetics. Early allopolyploid evolution in the post-Neolithic Brassica napus oilseed genome.</title>
        <authorList>
            <person name="Chalhoub B."/>
            <person name="Denoeud F."/>
            <person name="Liu S."/>
            <person name="Parkin I.A."/>
            <person name="Tang H."/>
            <person name="Wang X."/>
            <person name="Chiquet J."/>
            <person name="Belcram H."/>
            <person name="Tong C."/>
            <person name="Samans B."/>
            <person name="Correa M."/>
            <person name="Da Silva C."/>
            <person name="Just J."/>
            <person name="Falentin C."/>
            <person name="Koh C.S."/>
            <person name="Le Clainche I."/>
            <person name="Bernard M."/>
            <person name="Bento P."/>
            <person name="Noel B."/>
            <person name="Labadie K."/>
            <person name="Alberti A."/>
            <person name="Charles M."/>
            <person name="Arnaud D."/>
            <person name="Guo H."/>
            <person name="Daviaud C."/>
            <person name="Alamery S."/>
            <person name="Jabbari K."/>
            <person name="Zhao M."/>
            <person name="Edger P.P."/>
            <person name="Chelaifa H."/>
            <person name="Tack D."/>
            <person name="Lassalle G."/>
            <person name="Mestiri I."/>
            <person name="Schnel N."/>
            <person name="Le Paslier M.C."/>
            <person name="Fan G."/>
            <person name="Renault V."/>
            <person name="Bayer P.E."/>
            <person name="Golicz A.A."/>
            <person name="Manoli S."/>
            <person name="Lee T.H."/>
            <person name="Thi V.H."/>
            <person name="Chalabi S."/>
            <person name="Hu Q."/>
            <person name="Fan C."/>
            <person name="Tollenaere R."/>
            <person name="Lu Y."/>
            <person name="Battail C."/>
            <person name="Shen J."/>
            <person name="Sidebottom C.H."/>
            <person name="Wang X."/>
            <person name="Canaguier A."/>
            <person name="Chauveau A."/>
            <person name="Berard A."/>
            <person name="Deniot G."/>
            <person name="Guan M."/>
            <person name="Liu Z."/>
            <person name="Sun F."/>
            <person name="Lim Y.P."/>
            <person name="Lyons E."/>
            <person name="Town C.D."/>
            <person name="Bancroft I."/>
            <person name="Wang X."/>
            <person name="Meng J."/>
            <person name="Ma J."/>
            <person name="Pires J.C."/>
            <person name="King G.J."/>
            <person name="Brunel D."/>
            <person name="Delourme R."/>
            <person name="Renard M."/>
            <person name="Aury J.M."/>
            <person name="Adams K.L."/>
            <person name="Batley J."/>
            <person name="Snowdon R.J."/>
            <person name="Tost J."/>
            <person name="Edwards D."/>
            <person name="Zhou Y."/>
            <person name="Hua W."/>
            <person name="Sharpe A.G."/>
            <person name="Paterson A.H."/>
            <person name="Guan C."/>
            <person name="Wincker P."/>
        </authorList>
    </citation>
    <scope>NUCLEOTIDE SEQUENCE [LARGE SCALE GENOMIC DNA]</scope>
    <source>
        <strain evidence="2">cv. Darmor-bzh</strain>
    </source>
</reference>
<dbReference type="PaxDb" id="3708-A0A078G1Z8"/>
<dbReference type="Gramene" id="CDY19499">
    <property type="protein sequence ID" value="CDY19499"/>
    <property type="gene ID" value="GSBRNA2T00009103001"/>
</dbReference>
<dbReference type="Proteomes" id="UP000028999">
    <property type="component" value="Unassembled WGS sequence"/>
</dbReference>
<evidence type="ECO:0000313" key="2">
    <source>
        <dbReference type="Proteomes" id="UP000028999"/>
    </source>
</evidence>